<protein>
    <submittedName>
        <fullName evidence="2">Predicted Fe-Mo cluster-binding protein, NifX family</fullName>
    </submittedName>
</protein>
<dbReference type="InterPro" id="IPR036105">
    <property type="entry name" value="DiNase_FeMo-co_biosyn_sf"/>
</dbReference>
<dbReference type="SUPFAM" id="SSF53146">
    <property type="entry name" value="Nitrogenase accessory factor-like"/>
    <property type="match status" value="1"/>
</dbReference>
<evidence type="ECO:0000313" key="2">
    <source>
        <dbReference type="EMBL" id="SMC55934.1"/>
    </source>
</evidence>
<dbReference type="InterPro" id="IPR033913">
    <property type="entry name" value="MTH1175_dom"/>
</dbReference>
<accession>A0A1W2A5J0</accession>
<gene>
    <name evidence="2" type="ORF">SAMN02746065_104148</name>
</gene>
<dbReference type="PANTHER" id="PTHR42983:SF1">
    <property type="entry name" value="IRON-MOLYBDENUM PROTEIN"/>
    <property type="match status" value="1"/>
</dbReference>
<feature type="domain" description="Dinitrogenase iron-molybdenum cofactor biosynthesis" evidence="1">
    <location>
        <begin position="13"/>
        <end position="103"/>
    </location>
</feature>
<dbReference type="Pfam" id="PF02579">
    <property type="entry name" value="Nitro_FeMo-Co"/>
    <property type="match status" value="1"/>
</dbReference>
<dbReference type="RefSeq" id="WP_084067371.1">
    <property type="nucleotide sequence ID" value="NZ_FWXY01000004.1"/>
</dbReference>
<dbReference type="CDD" id="cd00851">
    <property type="entry name" value="MTH1175"/>
    <property type="match status" value="1"/>
</dbReference>
<reference evidence="2 3" key="1">
    <citation type="submission" date="2017-04" db="EMBL/GenBank/DDBJ databases">
        <authorList>
            <person name="Afonso C.L."/>
            <person name="Miller P.J."/>
            <person name="Scott M.A."/>
            <person name="Spackman E."/>
            <person name="Goraichik I."/>
            <person name="Dimitrov K.M."/>
            <person name="Suarez D.L."/>
            <person name="Swayne D.E."/>
        </authorList>
    </citation>
    <scope>NUCLEOTIDE SEQUENCE [LARGE SCALE GENOMIC DNA]</scope>
    <source>
        <strain evidence="2 3">DSM 3385</strain>
    </source>
</reference>
<keyword evidence="3" id="KW-1185">Reference proteome</keyword>
<evidence type="ECO:0000259" key="1">
    <source>
        <dbReference type="Pfam" id="PF02579"/>
    </source>
</evidence>
<dbReference type="InterPro" id="IPR003731">
    <property type="entry name" value="Di-Nase_FeMo-co_biosynth"/>
</dbReference>
<dbReference type="AlphaFoldDB" id="A0A1W2A5J0"/>
<name>A0A1W2A5J0_9BACT</name>
<sequence length="120" mass="12635">MKVVVTSSGKDLDADLDPRFGRAKYFIVVDTKSMDFEVKENTQNLNLPQGAGIQAGKTVAETGVEAVLTGNCGPKAFQVLETAGIHVITGIQGTVKGVVEKFNAGELSYAGGPNVEGHWV</sequence>
<dbReference type="OrthoDB" id="9807451at2"/>
<dbReference type="PANTHER" id="PTHR42983">
    <property type="entry name" value="DINITROGENASE IRON-MOLYBDENUM COFACTOR PROTEIN-RELATED"/>
    <property type="match status" value="1"/>
</dbReference>
<evidence type="ECO:0000313" key="3">
    <source>
        <dbReference type="Proteomes" id="UP000192418"/>
    </source>
</evidence>
<dbReference type="STRING" id="1121400.SAMN02746065_104148"/>
<dbReference type="Proteomes" id="UP000192418">
    <property type="component" value="Unassembled WGS sequence"/>
</dbReference>
<dbReference type="EMBL" id="FWXY01000004">
    <property type="protein sequence ID" value="SMC55934.1"/>
    <property type="molecule type" value="Genomic_DNA"/>
</dbReference>
<proteinExistence type="predicted"/>
<organism evidence="2 3">
    <name type="scientific">Desulfocicer vacuolatum DSM 3385</name>
    <dbReference type="NCBI Taxonomy" id="1121400"/>
    <lineage>
        <taxon>Bacteria</taxon>
        <taxon>Pseudomonadati</taxon>
        <taxon>Thermodesulfobacteriota</taxon>
        <taxon>Desulfobacteria</taxon>
        <taxon>Desulfobacterales</taxon>
        <taxon>Desulfobacteraceae</taxon>
        <taxon>Desulfocicer</taxon>
    </lineage>
</organism>
<dbReference type="Gene3D" id="3.30.420.130">
    <property type="entry name" value="Dinitrogenase iron-molybdenum cofactor biosynthesis domain"/>
    <property type="match status" value="1"/>
</dbReference>